<keyword evidence="3 5" id="KW-1133">Transmembrane helix</keyword>
<evidence type="ECO:0000256" key="5">
    <source>
        <dbReference type="SAM" id="Phobius"/>
    </source>
</evidence>
<evidence type="ECO:0000256" key="1">
    <source>
        <dbReference type="ARBA" id="ARBA00004651"/>
    </source>
</evidence>
<dbReference type="InterPro" id="IPR005829">
    <property type="entry name" value="Sugar_transporter_CS"/>
</dbReference>
<evidence type="ECO:0000259" key="6">
    <source>
        <dbReference type="PROSITE" id="PS50850"/>
    </source>
</evidence>
<dbReference type="EMBL" id="JAPDOD010000004">
    <property type="protein sequence ID" value="MDA0160114.1"/>
    <property type="molecule type" value="Genomic_DNA"/>
</dbReference>
<comment type="caution">
    <text evidence="7">The sequence shown here is derived from an EMBL/GenBank/DDBJ whole genome shotgun (WGS) entry which is preliminary data.</text>
</comment>
<feature type="transmembrane region" description="Helical" evidence="5">
    <location>
        <begin position="355"/>
        <end position="380"/>
    </location>
</feature>
<reference evidence="7" key="1">
    <citation type="submission" date="2022-10" db="EMBL/GenBank/DDBJ databases">
        <title>The WGS of Solirubrobacter ginsenosidimutans DSM 21036.</title>
        <authorList>
            <person name="Jiang Z."/>
        </authorList>
    </citation>
    <scope>NUCLEOTIDE SEQUENCE</scope>
    <source>
        <strain evidence="7">DSM 21036</strain>
    </source>
</reference>
<feature type="transmembrane region" description="Helical" evidence="5">
    <location>
        <begin position="139"/>
        <end position="160"/>
    </location>
</feature>
<name>A0A9X3MP82_9ACTN</name>
<dbReference type="RefSeq" id="WP_270038881.1">
    <property type="nucleotide sequence ID" value="NZ_JAPDOD010000004.1"/>
</dbReference>
<dbReference type="InterPro" id="IPR036259">
    <property type="entry name" value="MFS_trans_sf"/>
</dbReference>
<feature type="transmembrane region" description="Helical" evidence="5">
    <location>
        <begin position="196"/>
        <end position="217"/>
    </location>
</feature>
<dbReference type="GO" id="GO:0005886">
    <property type="term" value="C:plasma membrane"/>
    <property type="evidence" value="ECO:0007669"/>
    <property type="project" value="UniProtKB-SubCell"/>
</dbReference>
<sequence length="441" mass="43726">MTAIAVPRTTQNVLAVAAGAAFLALLDTTVANLAVADVQTDFAGMSVNGATWIITIYAVVFAALLAPAGRVADVVGRRTLLIAGVGGFTAMSLACALAPSLPALLVARALQAAAAAAMIPASLAVVLADTPPERRAAAIGAWSAAGALAAAAGPAIGGVLVDQVGWRALFLINVPVGVLIVLGARQIPAGKGAGHLPDALGTLLLGVGIGAAALGISQGSTWGWGDPKTVAAILGGVLAAAAAIWRSTRHAYPALETRLWRSKRFATANVASLLYGAALFPWMLVGVLVQVTLWDYSPLQAGLGMTPGAIVAAVVAVLASKRPHKPVILVGAATLAAAGAICAFALPATPDFLGFWLPVGVLIGIGMGAVTTGISTAAALSVTPDRFAAAVGLNSAARQVGGALGVAVLAGIVDGDIASFKDVYLFCTLATLGVALAGSRL</sequence>
<keyword evidence="2 5" id="KW-0812">Transmembrane</keyword>
<feature type="transmembrane region" description="Helical" evidence="5">
    <location>
        <begin position="301"/>
        <end position="320"/>
    </location>
</feature>
<dbReference type="SUPFAM" id="SSF103473">
    <property type="entry name" value="MFS general substrate transporter"/>
    <property type="match status" value="1"/>
</dbReference>
<keyword evidence="4 5" id="KW-0472">Membrane</keyword>
<feature type="domain" description="Major facilitator superfamily (MFS) profile" evidence="6">
    <location>
        <begin position="13"/>
        <end position="441"/>
    </location>
</feature>
<dbReference type="Pfam" id="PF07690">
    <property type="entry name" value="MFS_1"/>
    <property type="match status" value="2"/>
</dbReference>
<organism evidence="7 8">
    <name type="scientific">Solirubrobacter ginsenosidimutans</name>
    <dbReference type="NCBI Taxonomy" id="490573"/>
    <lineage>
        <taxon>Bacteria</taxon>
        <taxon>Bacillati</taxon>
        <taxon>Actinomycetota</taxon>
        <taxon>Thermoleophilia</taxon>
        <taxon>Solirubrobacterales</taxon>
        <taxon>Solirubrobacteraceae</taxon>
        <taxon>Solirubrobacter</taxon>
    </lineage>
</organism>
<proteinExistence type="predicted"/>
<dbReference type="PRINTS" id="PR01036">
    <property type="entry name" value="TCRTETB"/>
</dbReference>
<gene>
    <name evidence="7" type="ORF">OM076_07565</name>
</gene>
<feature type="transmembrane region" description="Helical" evidence="5">
    <location>
        <begin position="266"/>
        <end position="289"/>
    </location>
</feature>
<evidence type="ECO:0000313" key="7">
    <source>
        <dbReference type="EMBL" id="MDA0160114.1"/>
    </source>
</evidence>
<evidence type="ECO:0000256" key="3">
    <source>
        <dbReference type="ARBA" id="ARBA00022989"/>
    </source>
</evidence>
<feature type="transmembrane region" description="Helical" evidence="5">
    <location>
        <begin position="166"/>
        <end position="184"/>
    </location>
</feature>
<feature type="transmembrane region" description="Helical" evidence="5">
    <location>
        <begin position="229"/>
        <end position="245"/>
    </location>
</feature>
<dbReference type="InterPro" id="IPR020846">
    <property type="entry name" value="MFS_dom"/>
</dbReference>
<dbReference type="AlphaFoldDB" id="A0A9X3MP82"/>
<dbReference type="PANTHER" id="PTHR42718:SF48">
    <property type="entry name" value="CONSERVED TWO-DOMAIN MEMBRANE PROTEIN-RELATED"/>
    <property type="match status" value="1"/>
</dbReference>
<accession>A0A9X3MP82</accession>
<protein>
    <submittedName>
        <fullName evidence="7">MFS transporter</fullName>
    </submittedName>
</protein>
<dbReference type="PROSITE" id="PS00216">
    <property type="entry name" value="SUGAR_TRANSPORT_1"/>
    <property type="match status" value="1"/>
</dbReference>
<comment type="subcellular location">
    <subcellularLocation>
        <location evidence="1">Cell membrane</location>
        <topology evidence="1">Multi-pass membrane protein</topology>
    </subcellularLocation>
</comment>
<feature type="transmembrane region" description="Helical" evidence="5">
    <location>
        <begin position="80"/>
        <end position="99"/>
    </location>
</feature>
<feature type="transmembrane region" description="Helical" evidence="5">
    <location>
        <begin position="105"/>
        <end position="127"/>
    </location>
</feature>
<evidence type="ECO:0000256" key="2">
    <source>
        <dbReference type="ARBA" id="ARBA00022692"/>
    </source>
</evidence>
<feature type="transmembrane region" description="Helical" evidence="5">
    <location>
        <begin position="49"/>
        <end position="68"/>
    </location>
</feature>
<dbReference type="PANTHER" id="PTHR42718">
    <property type="entry name" value="MAJOR FACILITATOR SUPERFAMILY MULTIDRUG TRANSPORTER MFSC"/>
    <property type="match status" value="1"/>
</dbReference>
<feature type="transmembrane region" description="Helical" evidence="5">
    <location>
        <begin position="327"/>
        <end position="349"/>
    </location>
</feature>
<dbReference type="Proteomes" id="UP001149140">
    <property type="component" value="Unassembled WGS sequence"/>
</dbReference>
<dbReference type="Gene3D" id="1.20.1250.20">
    <property type="entry name" value="MFS general substrate transporter like domains"/>
    <property type="match status" value="1"/>
</dbReference>
<evidence type="ECO:0000256" key="4">
    <source>
        <dbReference type="ARBA" id="ARBA00023136"/>
    </source>
</evidence>
<evidence type="ECO:0000313" key="8">
    <source>
        <dbReference type="Proteomes" id="UP001149140"/>
    </source>
</evidence>
<dbReference type="InterPro" id="IPR011701">
    <property type="entry name" value="MFS"/>
</dbReference>
<dbReference type="GO" id="GO:0022857">
    <property type="term" value="F:transmembrane transporter activity"/>
    <property type="evidence" value="ECO:0007669"/>
    <property type="project" value="InterPro"/>
</dbReference>
<dbReference type="PROSITE" id="PS50850">
    <property type="entry name" value="MFS"/>
    <property type="match status" value="1"/>
</dbReference>
<dbReference type="Gene3D" id="1.20.1720.10">
    <property type="entry name" value="Multidrug resistance protein D"/>
    <property type="match status" value="1"/>
</dbReference>
<keyword evidence="8" id="KW-1185">Reference proteome</keyword>